<protein>
    <submittedName>
        <fullName evidence="2">GIY-YIG nuclease family protein</fullName>
    </submittedName>
</protein>
<dbReference type="InterPro" id="IPR000305">
    <property type="entry name" value="GIY-YIG_endonuc"/>
</dbReference>
<dbReference type="SUPFAM" id="SSF82771">
    <property type="entry name" value="GIY-YIG endonuclease"/>
    <property type="match status" value="1"/>
</dbReference>
<keyword evidence="3" id="KW-1185">Reference proteome</keyword>
<dbReference type="AlphaFoldDB" id="A0A3S3QTL9"/>
<name>A0A3S3QTL9_9FLAO</name>
<evidence type="ECO:0000259" key="1">
    <source>
        <dbReference type="PROSITE" id="PS50164"/>
    </source>
</evidence>
<evidence type="ECO:0000313" key="3">
    <source>
        <dbReference type="Proteomes" id="UP000287527"/>
    </source>
</evidence>
<dbReference type="CDD" id="cd10449">
    <property type="entry name" value="GIY-YIG_SLX1_like"/>
    <property type="match status" value="1"/>
</dbReference>
<feature type="domain" description="GIY-YIG" evidence="1">
    <location>
        <begin position="1"/>
        <end position="76"/>
    </location>
</feature>
<dbReference type="EMBL" id="SBII01000002">
    <property type="protein sequence ID" value="RWX02502.1"/>
    <property type="molecule type" value="Genomic_DNA"/>
</dbReference>
<dbReference type="Pfam" id="PF01541">
    <property type="entry name" value="GIY-YIG"/>
    <property type="match status" value="1"/>
</dbReference>
<accession>A0A3S3QTL9</accession>
<proteinExistence type="predicted"/>
<dbReference type="Proteomes" id="UP000287527">
    <property type="component" value="Unassembled WGS sequence"/>
</dbReference>
<dbReference type="InterPro" id="IPR035901">
    <property type="entry name" value="GIY-YIG_endonuc_sf"/>
</dbReference>
<dbReference type="OrthoDB" id="1495241at2"/>
<sequence>MFSVYILYSETKSKYYVGQTNDLQNRLNRHNSAQVTSTKYGIRWEVLYTIQVSTRTEAMFLETKIKKRGIKRYLEDIGYL</sequence>
<dbReference type="PROSITE" id="PS50164">
    <property type="entry name" value="GIY_YIG"/>
    <property type="match status" value="1"/>
</dbReference>
<gene>
    <name evidence="2" type="ORF">EPI11_04595</name>
</gene>
<comment type="caution">
    <text evidence="2">The sequence shown here is derived from an EMBL/GenBank/DDBJ whole genome shotgun (WGS) entry which is preliminary data.</text>
</comment>
<evidence type="ECO:0000313" key="2">
    <source>
        <dbReference type="EMBL" id="RWX02502.1"/>
    </source>
</evidence>
<organism evidence="2 3">
    <name type="scientific">Flavobacterium cerinum</name>
    <dbReference type="NCBI Taxonomy" id="2502784"/>
    <lineage>
        <taxon>Bacteria</taxon>
        <taxon>Pseudomonadati</taxon>
        <taxon>Bacteroidota</taxon>
        <taxon>Flavobacteriia</taxon>
        <taxon>Flavobacteriales</taxon>
        <taxon>Flavobacteriaceae</taxon>
        <taxon>Flavobacterium</taxon>
    </lineage>
</organism>
<reference evidence="2 3" key="1">
    <citation type="submission" date="2019-01" db="EMBL/GenBank/DDBJ databases">
        <title>Flavobacterium sp. nov.,isolated from freshwater.</title>
        <authorList>
            <person name="Zhang R."/>
            <person name="Du Z.-J."/>
        </authorList>
    </citation>
    <scope>NUCLEOTIDE SEQUENCE [LARGE SCALE GENOMIC DNA]</scope>
    <source>
        <strain evidence="2 3">1E403</strain>
    </source>
</reference>
<dbReference type="RefSeq" id="WP_128388774.1">
    <property type="nucleotide sequence ID" value="NZ_SBII01000002.1"/>
</dbReference>
<dbReference type="Gene3D" id="3.40.1440.10">
    <property type="entry name" value="GIY-YIG endonuclease"/>
    <property type="match status" value="1"/>
</dbReference>